<keyword evidence="8 10" id="KW-0472">Membrane</keyword>
<evidence type="ECO:0000256" key="4">
    <source>
        <dbReference type="ARBA" id="ARBA00022692"/>
    </source>
</evidence>
<dbReference type="GO" id="GO:0005886">
    <property type="term" value="C:plasma membrane"/>
    <property type="evidence" value="ECO:0007669"/>
    <property type="project" value="UniProtKB-SubCell"/>
</dbReference>
<feature type="transmembrane region" description="Helical" evidence="11">
    <location>
        <begin position="6"/>
        <end position="27"/>
    </location>
</feature>
<dbReference type="EMBL" id="SNZR01000011">
    <property type="protein sequence ID" value="TDR94382.1"/>
    <property type="molecule type" value="Genomic_DNA"/>
</dbReference>
<evidence type="ECO:0000256" key="3">
    <source>
        <dbReference type="ARBA" id="ARBA00022475"/>
    </source>
</evidence>
<feature type="transmembrane region" description="Helical" evidence="11">
    <location>
        <begin position="100"/>
        <end position="120"/>
    </location>
</feature>
<dbReference type="Pfam" id="PF01595">
    <property type="entry name" value="CNNM"/>
    <property type="match status" value="1"/>
</dbReference>
<comment type="subcellular location">
    <subcellularLocation>
        <location evidence="1">Cell membrane</location>
        <topology evidence="1">Multi-pass membrane protein</topology>
    </subcellularLocation>
</comment>
<evidence type="ECO:0000313" key="14">
    <source>
        <dbReference type="EMBL" id="TDR94382.1"/>
    </source>
</evidence>
<comment type="similarity">
    <text evidence="2">Belongs to the UPF0053 family. Hemolysin C subfamily.</text>
</comment>
<dbReference type="InterPro" id="IPR005170">
    <property type="entry name" value="Transptr-assoc_dom"/>
</dbReference>
<dbReference type="InterPro" id="IPR036318">
    <property type="entry name" value="FAD-bd_PCMH-like_sf"/>
</dbReference>
<evidence type="ECO:0000256" key="7">
    <source>
        <dbReference type="ARBA" id="ARBA00023122"/>
    </source>
</evidence>
<evidence type="ECO:0000259" key="13">
    <source>
        <dbReference type="PROSITE" id="PS51846"/>
    </source>
</evidence>
<dbReference type="SMART" id="SM01091">
    <property type="entry name" value="CorC_HlyC"/>
    <property type="match status" value="1"/>
</dbReference>
<dbReference type="Proteomes" id="UP000295122">
    <property type="component" value="Unassembled WGS sequence"/>
</dbReference>
<protein>
    <submittedName>
        <fullName evidence="14">Putative hemolysin</fullName>
    </submittedName>
</protein>
<dbReference type="Pfam" id="PF00571">
    <property type="entry name" value="CBS"/>
    <property type="match status" value="2"/>
</dbReference>
<comment type="caution">
    <text evidence="14">The sequence shown here is derived from an EMBL/GenBank/DDBJ whole genome shotgun (WGS) entry which is preliminary data.</text>
</comment>
<dbReference type="Gene3D" id="3.30.465.10">
    <property type="match status" value="1"/>
</dbReference>
<dbReference type="InterPro" id="IPR016169">
    <property type="entry name" value="FAD-bd_PCMH_sub2"/>
</dbReference>
<sequence length="432" mass="46812">MFELIIAVALIALNGVFSLSELAIVSARKSRLRAMRDQGRRGAHAAVALSEDPGRFLSTVQIGITLVGIVAGAFSGAALSEQLTAILREAGVRDKLAQPLGFTIVIGAITYLSVVVGELVPKHFALRNPETIACIVAPLMRLLSRVAAPVVWLLDTSTRLVFRLLGVKPVSESVVTEEEIRTLVAEAEHAGVIESDERSMIAGVLRLGDRTVRGLLTPRTEVDWLDLDDDEATNRETLFTTHHSRLPVMKGDPDDIQGVVHVRDLLAALVQGEPLDIASRLRKPPIVPDTLDALEVVKVLRDAEVPMAIVHDEYGHFEGIVTPADALDAIVGAFRSDTDEDEPEGVRREDGSWLISGAMPFDEMADLIGIRAPENRAYETAAGFVIDLLQHLPATGEHVSTQGWRFEVIDLDGMRVDKILASRIGHVTEAAA</sequence>
<keyword evidence="4 10" id="KW-0812">Transmembrane</keyword>
<evidence type="ECO:0000256" key="11">
    <source>
        <dbReference type="SAM" id="Phobius"/>
    </source>
</evidence>
<proteinExistence type="inferred from homology"/>
<organism evidence="14 15">
    <name type="scientific">Enterovirga rhinocerotis</name>
    <dbReference type="NCBI Taxonomy" id="1339210"/>
    <lineage>
        <taxon>Bacteria</taxon>
        <taxon>Pseudomonadati</taxon>
        <taxon>Pseudomonadota</taxon>
        <taxon>Alphaproteobacteria</taxon>
        <taxon>Hyphomicrobiales</taxon>
        <taxon>Methylobacteriaceae</taxon>
        <taxon>Enterovirga</taxon>
    </lineage>
</organism>
<keyword evidence="5" id="KW-0677">Repeat</keyword>
<dbReference type="InterPro" id="IPR046342">
    <property type="entry name" value="CBS_dom_sf"/>
</dbReference>
<dbReference type="OrthoDB" id="9805314at2"/>
<dbReference type="InterPro" id="IPR044751">
    <property type="entry name" value="Ion_transp-like_CBS"/>
</dbReference>
<feature type="domain" description="CNNM transmembrane" evidence="13">
    <location>
        <begin position="1"/>
        <end position="197"/>
    </location>
</feature>
<dbReference type="InterPro" id="IPR051676">
    <property type="entry name" value="UPF0053_domain"/>
</dbReference>
<evidence type="ECO:0000256" key="9">
    <source>
        <dbReference type="PROSITE-ProRule" id="PRU00703"/>
    </source>
</evidence>
<dbReference type="Gene3D" id="3.10.580.10">
    <property type="entry name" value="CBS-domain"/>
    <property type="match status" value="1"/>
</dbReference>
<feature type="transmembrane region" description="Helical" evidence="11">
    <location>
        <begin position="60"/>
        <end position="80"/>
    </location>
</feature>
<evidence type="ECO:0000259" key="12">
    <source>
        <dbReference type="PROSITE" id="PS51371"/>
    </source>
</evidence>
<dbReference type="SUPFAM" id="SSF54631">
    <property type="entry name" value="CBS-domain pair"/>
    <property type="match status" value="1"/>
</dbReference>
<keyword evidence="6 10" id="KW-1133">Transmembrane helix</keyword>
<evidence type="ECO:0000256" key="8">
    <source>
        <dbReference type="ARBA" id="ARBA00023136"/>
    </source>
</evidence>
<evidence type="ECO:0000256" key="2">
    <source>
        <dbReference type="ARBA" id="ARBA00006446"/>
    </source>
</evidence>
<evidence type="ECO:0000256" key="10">
    <source>
        <dbReference type="PROSITE-ProRule" id="PRU01193"/>
    </source>
</evidence>
<keyword evidence="3" id="KW-1003">Cell membrane</keyword>
<dbReference type="InterPro" id="IPR002550">
    <property type="entry name" value="CNNM"/>
</dbReference>
<dbReference type="PANTHER" id="PTHR43099">
    <property type="entry name" value="UPF0053 PROTEIN YRKA"/>
    <property type="match status" value="1"/>
</dbReference>
<dbReference type="CDD" id="cd04590">
    <property type="entry name" value="CBS_pair_CorC_HlyC_assoc"/>
    <property type="match status" value="1"/>
</dbReference>
<feature type="transmembrane region" description="Helical" evidence="11">
    <location>
        <begin position="132"/>
        <end position="154"/>
    </location>
</feature>
<name>A0A4R7C8S5_9HYPH</name>
<keyword evidence="15" id="KW-1185">Reference proteome</keyword>
<dbReference type="PROSITE" id="PS51371">
    <property type="entry name" value="CBS"/>
    <property type="match status" value="2"/>
</dbReference>
<evidence type="ECO:0000256" key="6">
    <source>
        <dbReference type="ARBA" id="ARBA00022989"/>
    </source>
</evidence>
<evidence type="ECO:0000313" key="15">
    <source>
        <dbReference type="Proteomes" id="UP000295122"/>
    </source>
</evidence>
<feature type="domain" description="CBS" evidence="12">
    <location>
        <begin position="216"/>
        <end position="275"/>
    </location>
</feature>
<dbReference type="AlphaFoldDB" id="A0A4R7C8S5"/>
<evidence type="ECO:0000256" key="1">
    <source>
        <dbReference type="ARBA" id="ARBA00004651"/>
    </source>
</evidence>
<reference evidence="14 15" key="1">
    <citation type="submission" date="2019-03" db="EMBL/GenBank/DDBJ databases">
        <title>Genomic Encyclopedia of Type Strains, Phase IV (KMG-IV): sequencing the most valuable type-strain genomes for metagenomic binning, comparative biology and taxonomic classification.</title>
        <authorList>
            <person name="Goeker M."/>
        </authorList>
    </citation>
    <scope>NUCLEOTIDE SEQUENCE [LARGE SCALE GENOMIC DNA]</scope>
    <source>
        <strain evidence="14 15">DSM 25903</strain>
    </source>
</reference>
<dbReference type="PROSITE" id="PS51846">
    <property type="entry name" value="CNNM"/>
    <property type="match status" value="1"/>
</dbReference>
<dbReference type="GO" id="GO:0050660">
    <property type="term" value="F:flavin adenine dinucleotide binding"/>
    <property type="evidence" value="ECO:0007669"/>
    <property type="project" value="InterPro"/>
</dbReference>
<gene>
    <name evidence="14" type="ORF">EV668_1669</name>
</gene>
<dbReference type="PANTHER" id="PTHR43099:SF5">
    <property type="entry name" value="HLYC_CORC FAMILY TRANSPORTER"/>
    <property type="match status" value="1"/>
</dbReference>
<dbReference type="InterPro" id="IPR000644">
    <property type="entry name" value="CBS_dom"/>
</dbReference>
<dbReference type="Pfam" id="PF03471">
    <property type="entry name" value="CorC_HlyC"/>
    <property type="match status" value="1"/>
</dbReference>
<evidence type="ECO:0000256" key="5">
    <source>
        <dbReference type="ARBA" id="ARBA00022737"/>
    </source>
</evidence>
<keyword evidence="7 9" id="KW-0129">CBS domain</keyword>
<dbReference type="RefSeq" id="WP_133769284.1">
    <property type="nucleotide sequence ID" value="NZ_SNZR01000011.1"/>
</dbReference>
<feature type="domain" description="CBS" evidence="12">
    <location>
        <begin position="278"/>
        <end position="340"/>
    </location>
</feature>
<accession>A0A4R7C8S5</accession>
<dbReference type="SUPFAM" id="SSF56176">
    <property type="entry name" value="FAD-binding/transporter-associated domain-like"/>
    <property type="match status" value="1"/>
</dbReference>